<dbReference type="Gene3D" id="3.40.5.100">
    <property type="match status" value="1"/>
</dbReference>
<dbReference type="KEGG" id="mdn:JT25_003335"/>
<organism evidence="1 2">
    <name type="scientific">Methylomonas denitrificans</name>
    <dbReference type="NCBI Taxonomy" id="1538553"/>
    <lineage>
        <taxon>Bacteria</taxon>
        <taxon>Pseudomonadati</taxon>
        <taxon>Pseudomonadota</taxon>
        <taxon>Gammaproteobacteria</taxon>
        <taxon>Methylococcales</taxon>
        <taxon>Methylococcaceae</taxon>
        <taxon>Methylomonas</taxon>
    </lineage>
</organism>
<evidence type="ECO:0000313" key="2">
    <source>
        <dbReference type="Proteomes" id="UP000030512"/>
    </source>
</evidence>
<accession>A0A140E556</accession>
<dbReference type="Proteomes" id="UP000030512">
    <property type="component" value="Chromosome"/>
</dbReference>
<gene>
    <name evidence="1" type="ORF">JT25_003335</name>
</gene>
<protein>
    <submittedName>
        <fullName evidence="1">Uncharacterized protein</fullName>
    </submittedName>
</protein>
<name>A0A140E556_9GAMM</name>
<sequence length="84" mass="9327">MQTFYCLTFLHSLDQHPHSFNLDDHHHFETGRPLRVCGNTADMLAGSRYGDHFQVLGDKSRHFGLFDCSPGPGSESAKADSACC</sequence>
<dbReference type="EMBL" id="CP014476">
    <property type="protein sequence ID" value="AMK75530.1"/>
    <property type="molecule type" value="Genomic_DNA"/>
</dbReference>
<evidence type="ECO:0000313" key="1">
    <source>
        <dbReference type="EMBL" id="AMK75530.1"/>
    </source>
</evidence>
<dbReference type="RefSeq" id="WP_036276285.1">
    <property type="nucleotide sequence ID" value="NZ_CP014476.1"/>
</dbReference>
<reference evidence="1 2" key="1">
    <citation type="journal article" date="2015" name="Environ. Microbiol.">
        <title>Methane oxidation coupled to nitrate reduction under hypoxia by the Gammaproteobacterium Methylomonas denitrificans, sp. nov. type strain FJG1.</title>
        <authorList>
            <person name="Kits K.D."/>
            <person name="Klotz M.G."/>
            <person name="Stein L.Y."/>
        </authorList>
    </citation>
    <scope>NUCLEOTIDE SEQUENCE [LARGE SCALE GENOMIC DNA]</scope>
    <source>
        <strain evidence="1 2">FJG1</strain>
    </source>
</reference>
<proteinExistence type="predicted"/>
<dbReference type="STRING" id="1538553.JT25_003335"/>
<dbReference type="AlphaFoldDB" id="A0A140E556"/>
<keyword evidence="2" id="KW-1185">Reference proteome</keyword>